<name>A0ABU9AL57_PSEA5</name>
<evidence type="ECO:0000313" key="2">
    <source>
        <dbReference type="EMBL" id="MEK6467165.1"/>
    </source>
</evidence>
<gene>
    <name evidence="2" type="ORF">WG925_25810</name>
</gene>
<dbReference type="Gene3D" id="1.10.10.10">
    <property type="entry name" value="Winged helix-like DNA-binding domain superfamily/Winged helix DNA-binding domain"/>
    <property type="match status" value="1"/>
</dbReference>
<accession>A0ABU9AL57</accession>
<comment type="caution">
    <text evidence="2">The sequence shown here is derived from an EMBL/GenBank/DDBJ whole genome shotgun (WGS) entry which is preliminary data.</text>
</comment>
<evidence type="ECO:0000256" key="1">
    <source>
        <dbReference type="SAM" id="MobiDB-lite"/>
    </source>
</evidence>
<proteinExistence type="predicted"/>
<dbReference type="Proteomes" id="UP001367513">
    <property type="component" value="Unassembled WGS sequence"/>
</dbReference>
<feature type="compositionally biased region" description="Basic residues" evidence="1">
    <location>
        <begin position="12"/>
        <end position="22"/>
    </location>
</feature>
<feature type="region of interest" description="Disordered" evidence="1">
    <location>
        <begin position="1"/>
        <end position="43"/>
    </location>
</feature>
<feature type="compositionally biased region" description="Basic and acidic residues" evidence="1">
    <location>
        <begin position="25"/>
        <end position="38"/>
    </location>
</feature>
<reference evidence="2 3" key="1">
    <citation type="submission" date="2024-03" db="EMBL/GenBank/DDBJ databases">
        <title>Draft genome sequence of Pseudonocardia carboxydivorans JCM 14827.</title>
        <authorList>
            <person name="Duangmal K."/>
        </authorList>
    </citation>
    <scope>NUCLEOTIDE SEQUENCE [LARGE SCALE GENOMIC DNA]</scope>
    <source>
        <strain evidence="2 3">JCM 14827</strain>
    </source>
</reference>
<keyword evidence="3" id="KW-1185">Reference proteome</keyword>
<dbReference type="InterPro" id="IPR036388">
    <property type="entry name" value="WH-like_DNA-bd_sf"/>
</dbReference>
<protein>
    <submittedName>
        <fullName evidence="2">Helix-turn-helix domain-containing protein</fullName>
    </submittedName>
</protein>
<evidence type="ECO:0000313" key="3">
    <source>
        <dbReference type="Proteomes" id="UP001367513"/>
    </source>
</evidence>
<organism evidence="2 3">
    <name type="scientific">Pseudonocardia alni subsp. carboxydivorans</name>
    <dbReference type="NCBI Taxonomy" id="415010"/>
    <lineage>
        <taxon>Bacteria</taxon>
        <taxon>Bacillati</taxon>
        <taxon>Actinomycetota</taxon>
        <taxon>Actinomycetes</taxon>
        <taxon>Pseudonocardiales</taxon>
        <taxon>Pseudonocardiaceae</taxon>
        <taxon>Pseudonocardia</taxon>
    </lineage>
</organism>
<dbReference type="Pfam" id="PF13384">
    <property type="entry name" value="HTH_23"/>
    <property type="match status" value="1"/>
</dbReference>
<sequence length="61" mass="6987">MRREHTNSRACRASHRSARAQRRAAALDRIEQGDRPDDVATQIGVSRRTLDRWRADARTSA</sequence>
<dbReference type="EMBL" id="JBBPIX010000021">
    <property type="protein sequence ID" value="MEK6467165.1"/>
    <property type="molecule type" value="Genomic_DNA"/>
</dbReference>